<keyword evidence="1" id="KW-1133">Transmembrane helix</keyword>
<feature type="transmembrane region" description="Helical" evidence="1">
    <location>
        <begin position="133"/>
        <end position="155"/>
    </location>
</feature>
<organism evidence="2 3">
    <name type="scientific">Multifurca ochricompacta</name>
    <dbReference type="NCBI Taxonomy" id="376703"/>
    <lineage>
        <taxon>Eukaryota</taxon>
        <taxon>Fungi</taxon>
        <taxon>Dikarya</taxon>
        <taxon>Basidiomycota</taxon>
        <taxon>Agaricomycotina</taxon>
        <taxon>Agaricomycetes</taxon>
        <taxon>Russulales</taxon>
        <taxon>Russulaceae</taxon>
        <taxon>Multifurca</taxon>
    </lineage>
</organism>
<keyword evidence="3" id="KW-1185">Reference proteome</keyword>
<dbReference type="Proteomes" id="UP001203297">
    <property type="component" value="Unassembled WGS sequence"/>
</dbReference>
<keyword evidence="1" id="KW-0812">Transmembrane</keyword>
<keyword evidence="1" id="KW-0472">Membrane</keyword>
<gene>
    <name evidence="2" type="ORF">B0F90DRAFT_1023215</name>
</gene>
<evidence type="ECO:0000256" key="1">
    <source>
        <dbReference type="SAM" id="Phobius"/>
    </source>
</evidence>
<dbReference type="AlphaFoldDB" id="A0AAD4M174"/>
<name>A0AAD4M174_9AGAM</name>
<protein>
    <submittedName>
        <fullName evidence="2">Uncharacterized protein</fullName>
    </submittedName>
</protein>
<sequence>MYNSRRKVRELATRVPRDTVTAGHGVLTCYKKCEQLGGVAFQKAQFNTESANKLPLSLRPMSGSCADKILSNPDLAGIGTRINFYVTIVLTALIPENEHTTELVDGLYENSVFYGLGLVITAVIQTLQNQLDLYHAIFVMQIIFSLDFVYAYGTFCVHSSTPLKR</sequence>
<dbReference type="EMBL" id="WTXG01000047">
    <property type="protein sequence ID" value="KAI0296550.1"/>
    <property type="molecule type" value="Genomic_DNA"/>
</dbReference>
<feature type="transmembrane region" description="Helical" evidence="1">
    <location>
        <begin position="111"/>
        <end position="127"/>
    </location>
</feature>
<reference evidence="2" key="1">
    <citation type="journal article" date="2022" name="New Phytol.">
        <title>Evolutionary transition to the ectomycorrhizal habit in the genomes of a hyperdiverse lineage of mushroom-forming fungi.</title>
        <authorList>
            <person name="Looney B."/>
            <person name="Miyauchi S."/>
            <person name="Morin E."/>
            <person name="Drula E."/>
            <person name="Courty P.E."/>
            <person name="Kohler A."/>
            <person name="Kuo A."/>
            <person name="LaButti K."/>
            <person name="Pangilinan J."/>
            <person name="Lipzen A."/>
            <person name="Riley R."/>
            <person name="Andreopoulos W."/>
            <person name="He G."/>
            <person name="Johnson J."/>
            <person name="Nolan M."/>
            <person name="Tritt A."/>
            <person name="Barry K.W."/>
            <person name="Grigoriev I.V."/>
            <person name="Nagy L.G."/>
            <person name="Hibbett D."/>
            <person name="Henrissat B."/>
            <person name="Matheny P.B."/>
            <person name="Labbe J."/>
            <person name="Martin F.M."/>
        </authorList>
    </citation>
    <scope>NUCLEOTIDE SEQUENCE</scope>
    <source>
        <strain evidence="2">BPL690</strain>
    </source>
</reference>
<evidence type="ECO:0000313" key="2">
    <source>
        <dbReference type="EMBL" id="KAI0296550.1"/>
    </source>
</evidence>
<accession>A0AAD4M174</accession>
<comment type="caution">
    <text evidence="2">The sequence shown here is derived from an EMBL/GenBank/DDBJ whole genome shotgun (WGS) entry which is preliminary data.</text>
</comment>
<proteinExistence type="predicted"/>
<evidence type="ECO:0000313" key="3">
    <source>
        <dbReference type="Proteomes" id="UP001203297"/>
    </source>
</evidence>